<dbReference type="PANTHER" id="PTHR45753:SF1">
    <property type="entry name" value="ORNITHINE CARBAMOYLTRANSFERASE, CATABOLIC"/>
    <property type="match status" value="1"/>
</dbReference>
<evidence type="ECO:0000259" key="8">
    <source>
        <dbReference type="Pfam" id="PF00185"/>
    </source>
</evidence>
<dbReference type="SUPFAM" id="SSF53671">
    <property type="entry name" value="Aspartate/ornithine carbamoyltransferase"/>
    <property type="match status" value="1"/>
</dbReference>
<feature type="binding site" evidence="7">
    <location>
        <begin position="240"/>
        <end position="241"/>
    </location>
    <ligand>
        <name>L-ornithine</name>
        <dbReference type="ChEBI" id="CHEBI:46911"/>
    </ligand>
</feature>
<dbReference type="Pfam" id="PF02729">
    <property type="entry name" value="OTCace_N"/>
    <property type="match status" value="1"/>
</dbReference>
<dbReference type="RefSeq" id="WP_230096131.1">
    <property type="nucleotide sequence ID" value="NZ_CAKKNS010000001.1"/>
</dbReference>
<evidence type="ECO:0000313" key="10">
    <source>
        <dbReference type="EMBL" id="CAH0416067.1"/>
    </source>
</evidence>
<dbReference type="PANTHER" id="PTHR45753">
    <property type="entry name" value="ORNITHINE CARBAMOYLTRANSFERASE, MITOCHONDRIAL"/>
    <property type="match status" value="1"/>
</dbReference>
<feature type="binding site" evidence="7">
    <location>
        <position position="172"/>
    </location>
    <ligand>
        <name>L-ornithine</name>
        <dbReference type="ChEBI" id="CHEBI:46911"/>
    </ligand>
</feature>
<evidence type="ECO:0000313" key="11">
    <source>
        <dbReference type="Proteomes" id="UP000789707"/>
    </source>
</evidence>
<dbReference type="PROSITE" id="PS00097">
    <property type="entry name" value="CARBAMOYLTRANSFERASE"/>
    <property type="match status" value="1"/>
</dbReference>
<dbReference type="Gene3D" id="3.40.50.1370">
    <property type="entry name" value="Aspartate/ornithine carbamoyltransferase"/>
    <property type="match status" value="2"/>
</dbReference>
<dbReference type="Pfam" id="PF00185">
    <property type="entry name" value="OTCace"/>
    <property type="match status" value="1"/>
</dbReference>
<comment type="similarity">
    <text evidence="2 7">Belongs to the aspartate/ornithine carbamoyltransferase superfamily. OTCase family.</text>
</comment>
<accession>A0ABM8Z5G9</accession>
<organism evidence="10 11">
    <name type="scientific">Periweissella fabaria</name>
    <dbReference type="NCBI Taxonomy" id="546157"/>
    <lineage>
        <taxon>Bacteria</taxon>
        <taxon>Bacillati</taxon>
        <taxon>Bacillota</taxon>
        <taxon>Bacilli</taxon>
        <taxon>Lactobacillales</taxon>
        <taxon>Lactobacillaceae</taxon>
        <taxon>Periweissella</taxon>
    </lineage>
</organism>
<evidence type="ECO:0000256" key="6">
    <source>
        <dbReference type="ARBA" id="ARBA00048772"/>
    </source>
</evidence>
<evidence type="ECO:0000256" key="2">
    <source>
        <dbReference type="ARBA" id="ARBA00007805"/>
    </source>
</evidence>
<feature type="binding site" evidence="7">
    <location>
        <begin position="140"/>
        <end position="143"/>
    </location>
    <ligand>
        <name>carbamoyl phosphate</name>
        <dbReference type="ChEBI" id="CHEBI:58228"/>
    </ligand>
</feature>
<evidence type="ECO:0000256" key="1">
    <source>
        <dbReference type="ARBA" id="ARBA00004496"/>
    </source>
</evidence>
<feature type="domain" description="Aspartate/ornithine carbamoyltransferase Asp/Orn-binding" evidence="8">
    <location>
        <begin position="160"/>
        <end position="333"/>
    </location>
</feature>
<feature type="binding site" evidence="7">
    <location>
        <position position="323"/>
    </location>
    <ligand>
        <name>carbamoyl phosphate</name>
        <dbReference type="ChEBI" id="CHEBI:58228"/>
    </ligand>
</feature>
<feature type="domain" description="Aspartate/ornithine carbamoyltransferase carbamoyl-P binding" evidence="9">
    <location>
        <begin position="13"/>
        <end position="153"/>
    </location>
</feature>
<dbReference type="EMBL" id="CAKKNS010000001">
    <property type="protein sequence ID" value="CAH0416067.1"/>
    <property type="molecule type" value="Genomic_DNA"/>
</dbReference>
<feature type="binding site" evidence="7">
    <location>
        <position position="236"/>
    </location>
    <ligand>
        <name>L-ornithine</name>
        <dbReference type="ChEBI" id="CHEBI:46911"/>
    </ligand>
</feature>
<dbReference type="InterPro" id="IPR002292">
    <property type="entry name" value="Orn/put_carbamltrans"/>
</dbReference>
<feature type="binding site" evidence="7">
    <location>
        <begin position="278"/>
        <end position="279"/>
    </location>
    <ligand>
        <name>carbamoyl phosphate</name>
        <dbReference type="ChEBI" id="CHEBI:58228"/>
    </ligand>
</feature>
<feature type="binding site" evidence="7">
    <location>
        <begin position="62"/>
        <end position="65"/>
    </location>
    <ligand>
        <name>carbamoyl phosphate</name>
        <dbReference type="ChEBI" id="CHEBI:58228"/>
    </ligand>
</feature>
<evidence type="ECO:0000256" key="4">
    <source>
        <dbReference type="ARBA" id="ARBA00022490"/>
    </source>
</evidence>
<protein>
    <recommendedName>
        <fullName evidence="3 7">Ornithine carbamoyltransferase</fullName>
        <shortName evidence="7">OTCase</shortName>
        <ecNumber evidence="3 7">2.1.3.3</ecNumber>
    </recommendedName>
</protein>
<keyword evidence="5 7" id="KW-0808">Transferase</keyword>
<dbReference type="InterPro" id="IPR006131">
    <property type="entry name" value="Asp_carbamoyltransf_Asp/Orn-bd"/>
</dbReference>
<dbReference type="HAMAP" id="MF_01109">
    <property type="entry name" value="OTCase"/>
    <property type="match status" value="1"/>
</dbReference>
<name>A0ABM8Z5G9_9LACO</name>
<dbReference type="GO" id="GO:0004585">
    <property type="term" value="F:ornithine carbamoyltransferase activity"/>
    <property type="evidence" value="ECO:0007669"/>
    <property type="project" value="UniProtKB-EC"/>
</dbReference>
<evidence type="ECO:0000256" key="5">
    <source>
        <dbReference type="ARBA" id="ARBA00022679"/>
    </source>
</evidence>
<evidence type="ECO:0000259" key="9">
    <source>
        <dbReference type="Pfam" id="PF02729"/>
    </source>
</evidence>
<dbReference type="EC" id="2.1.3.3" evidence="3 7"/>
<comment type="subcellular location">
    <subcellularLocation>
        <location evidence="1 7">Cytoplasm</location>
    </subcellularLocation>
</comment>
<dbReference type="NCBIfam" id="NF001986">
    <property type="entry name" value="PRK00779.1"/>
    <property type="match status" value="1"/>
</dbReference>
<dbReference type="InterPro" id="IPR006132">
    <property type="entry name" value="Asp/Orn_carbamoyltranf_P-bd"/>
</dbReference>
<dbReference type="PRINTS" id="PR00102">
    <property type="entry name" value="OTCASE"/>
</dbReference>
<evidence type="ECO:0000256" key="7">
    <source>
        <dbReference type="HAMAP-Rule" id="MF_01109"/>
    </source>
</evidence>
<dbReference type="Proteomes" id="UP000789707">
    <property type="component" value="Unassembled WGS sequence"/>
</dbReference>
<proteinExistence type="inferred from homology"/>
<dbReference type="PRINTS" id="PR00100">
    <property type="entry name" value="AOTCASE"/>
</dbReference>
<gene>
    <name evidence="10" type="primary">arcB_1</name>
    <name evidence="10" type="ORF">WFA24289_00366</name>
</gene>
<feature type="binding site" evidence="7">
    <location>
        <position position="89"/>
    </location>
    <ligand>
        <name>carbamoyl phosphate</name>
        <dbReference type="ChEBI" id="CHEBI:58228"/>
    </ligand>
</feature>
<sequence>MTISKTNSVFQGRSFLAEKDFTPAEIQYLIDFGLHLKALRHNNIPHKYLEGKNIALLFEKSSTRTRAAFTTAAIELGAHPEYLGANDIQLGKKESVEDTAIVLGRMFDGIEFRGFKQADVEGLAKFSGVPVWNGLTDEWHPTQMIADFMTIKENFGHLRGLTLVYAGDGRNNMAHSLLVTGSMLGVNIHIVAPKELHPSAEIIQLAESYAAKSGAKPLVTDDIAVGVKGANIIYTDVWVSMGETNWEERVNLLKPYQVNMAMLKATGTPDDQLIFMHCLPAFHDTNTQYGEDIKEKYGITEMEVTDEVFRSKFARHWDEAENRKHSIKAIMAATLGNLFIPDVPELEK</sequence>
<comment type="caution">
    <text evidence="10">The sequence shown here is derived from an EMBL/GenBank/DDBJ whole genome shotgun (WGS) entry which is preliminary data.</text>
</comment>
<dbReference type="InterPro" id="IPR036901">
    <property type="entry name" value="Asp/Orn_carbamoylTrfase_sf"/>
</dbReference>
<reference evidence="10 11" key="1">
    <citation type="submission" date="2021-11" db="EMBL/GenBank/DDBJ databases">
        <authorList>
            <person name="Depoorter E."/>
        </authorList>
    </citation>
    <scope>NUCLEOTIDE SEQUENCE [LARGE SCALE GENOMIC DNA]</scope>
    <source>
        <strain evidence="10 11">LMG 24289</strain>
    </source>
</reference>
<dbReference type="NCBIfam" id="TIGR00658">
    <property type="entry name" value="orni_carb_tr"/>
    <property type="match status" value="1"/>
</dbReference>
<keyword evidence="11" id="KW-1185">Reference proteome</keyword>
<feature type="binding site" evidence="7">
    <location>
        <position position="113"/>
    </location>
    <ligand>
        <name>carbamoyl phosphate</name>
        <dbReference type="ChEBI" id="CHEBI:58228"/>
    </ligand>
</feature>
<dbReference type="InterPro" id="IPR006130">
    <property type="entry name" value="Asp/Orn_carbamoylTrfase"/>
</dbReference>
<keyword evidence="4 7" id="KW-0963">Cytoplasm</keyword>
<comment type="catalytic activity">
    <reaction evidence="6 7">
        <text>carbamoyl phosphate + L-ornithine = L-citrulline + phosphate + H(+)</text>
        <dbReference type="Rhea" id="RHEA:19513"/>
        <dbReference type="ChEBI" id="CHEBI:15378"/>
        <dbReference type="ChEBI" id="CHEBI:43474"/>
        <dbReference type="ChEBI" id="CHEBI:46911"/>
        <dbReference type="ChEBI" id="CHEBI:57743"/>
        <dbReference type="ChEBI" id="CHEBI:58228"/>
        <dbReference type="EC" id="2.1.3.3"/>
    </reaction>
</comment>
<evidence type="ECO:0000256" key="3">
    <source>
        <dbReference type="ARBA" id="ARBA00013007"/>
    </source>
</evidence>
<dbReference type="InterPro" id="IPR024904">
    <property type="entry name" value="OTCase_ArgI"/>
</dbReference>